<dbReference type="Pfam" id="PF00535">
    <property type="entry name" value="Glycos_transf_2"/>
    <property type="match status" value="1"/>
</dbReference>
<dbReference type="PANTHER" id="PTHR48090">
    <property type="entry name" value="UNDECAPRENYL-PHOSPHATE 4-DEOXY-4-FORMAMIDO-L-ARABINOSE TRANSFERASE-RELATED"/>
    <property type="match status" value="1"/>
</dbReference>
<dbReference type="InterPro" id="IPR029044">
    <property type="entry name" value="Nucleotide-diphossugar_trans"/>
</dbReference>
<dbReference type="Gene3D" id="3.90.550.10">
    <property type="entry name" value="Spore Coat Polysaccharide Biosynthesis Protein SpsA, Chain A"/>
    <property type="match status" value="1"/>
</dbReference>
<evidence type="ECO:0000256" key="1">
    <source>
        <dbReference type="ARBA" id="ARBA00006739"/>
    </source>
</evidence>
<sequence length="377" mass="39912">MMTNVSGGGYGQRSERREHAADAVGGRKAMARNGNPRVSVVVPTRNEARNLEVVLPAIAAVRPAVHEIIVVDGNSVDGTIETAQRVLPWVKVISQTRKGKGNAMACGFAAATGDVIVMFDADGSADPAEIPAFVRALINGADFAKGSRFVRGGGSDDITLLRKSGNAGLNGVANALFGTSYTDLCYGYNAFWADILPVLDLPPIDTPAPADGTMLWGDGFEIETVLNCRVAAAGLKITEVPSMERERIFGQTNLRTFADGTRVLRTLAAERRRASRRSAERVQVEEQSRALTPVGGIPVVPPAPQPMAPAQPTGPTPPVNGARGVQAPGAEVNGQAETVERRPLPQARVESQPRVEGPVRETRDGVSLRLALEEEAS</sequence>
<name>A0ABP9NFC5_9PSEU</name>
<evidence type="ECO:0000256" key="2">
    <source>
        <dbReference type="SAM" id="MobiDB-lite"/>
    </source>
</evidence>
<accession>A0ABP9NFC5</accession>
<feature type="domain" description="Glycosyltransferase 2-like" evidence="3">
    <location>
        <begin position="39"/>
        <end position="164"/>
    </location>
</feature>
<protein>
    <recommendedName>
        <fullName evidence="3">Glycosyltransferase 2-like domain-containing protein</fullName>
    </recommendedName>
</protein>
<dbReference type="PANTHER" id="PTHR48090:SF7">
    <property type="entry name" value="RFBJ PROTEIN"/>
    <property type="match status" value="1"/>
</dbReference>
<evidence type="ECO:0000259" key="3">
    <source>
        <dbReference type="Pfam" id="PF00535"/>
    </source>
</evidence>
<feature type="compositionally biased region" description="Gly residues" evidence="2">
    <location>
        <begin position="1"/>
        <end position="11"/>
    </location>
</feature>
<comment type="similarity">
    <text evidence="1">Belongs to the glycosyltransferase 2 family.</text>
</comment>
<reference evidence="5" key="1">
    <citation type="journal article" date="2019" name="Int. J. Syst. Evol. Microbiol.">
        <title>The Global Catalogue of Microorganisms (GCM) 10K type strain sequencing project: providing services to taxonomists for standard genome sequencing and annotation.</title>
        <authorList>
            <consortium name="The Broad Institute Genomics Platform"/>
            <consortium name="The Broad Institute Genome Sequencing Center for Infectious Disease"/>
            <person name="Wu L."/>
            <person name="Ma J."/>
        </authorList>
    </citation>
    <scope>NUCLEOTIDE SEQUENCE [LARGE SCALE GENOMIC DNA]</scope>
    <source>
        <strain evidence="5">JCM 18302</strain>
    </source>
</reference>
<proteinExistence type="inferred from homology"/>
<evidence type="ECO:0000313" key="4">
    <source>
        <dbReference type="EMBL" id="GAA5117530.1"/>
    </source>
</evidence>
<dbReference type="EMBL" id="BAABJO010000006">
    <property type="protein sequence ID" value="GAA5117530.1"/>
    <property type="molecule type" value="Genomic_DNA"/>
</dbReference>
<feature type="compositionally biased region" description="Basic and acidic residues" evidence="2">
    <location>
        <begin position="351"/>
        <end position="366"/>
    </location>
</feature>
<organism evidence="4 5">
    <name type="scientific">Pseudonocardia adelaidensis</name>
    <dbReference type="NCBI Taxonomy" id="648754"/>
    <lineage>
        <taxon>Bacteria</taxon>
        <taxon>Bacillati</taxon>
        <taxon>Actinomycetota</taxon>
        <taxon>Actinomycetes</taxon>
        <taxon>Pseudonocardiales</taxon>
        <taxon>Pseudonocardiaceae</taxon>
        <taxon>Pseudonocardia</taxon>
    </lineage>
</organism>
<evidence type="ECO:0000313" key="5">
    <source>
        <dbReference type="Proteomes" id="UP001500804"/>
    </source>
</evidence>
<dbReference type="SUPFAM" id="SSF53448">
    <property type="entry name" value="Nucleotide-diphospho-sugar transferases"/>
    <property type="match status" value="1"/>
</dbReference>
<comment type="caution">
    <text evidence="4">The sequence shown here is derived from an EMBL/GenBank/DDBJ whole genome shotgun (WGS) entry which is preliminary data.</text>
</comment>
<feature type="region of interest" description="Disordered" evidence="2">
    <location>
        <begin position="1"/>
        <end position="30"/>
    </location>
</feature>
<dbReference type="CDD" id="cd04179">
    <property type="entry name" value="DPM_DPG-synthase_like"/>
    <property type="match status" value="1"/>
</dbReference>
<dbReference type="InterPro" id="IPR050256">
    <property type="entry name" value="Glycosyltransferase_2"/>
</dbReference>
<gene>
    <name evidence="4" type="ORF">GCM10023320_20090</name>
</gene>
<dbReference type="Proteomes" id="UP001500804">
    <property type="component" value="Unassembled WGS sequence"/>
</dbReference>
<feature type="compositionally biased region" description="Pro residues" evidence="2">
    <location>
        <begin position="299"/>
        <end position="318"/>
    </location>
</feature>
<feature type="region of interest" description="Disordered" evidence="2">
    <location>
        <begin position="274"/>
        <end position="377"/>
    </location>
</feature>
<feature type="compositionally biased region" description="Basic and acidic residues" evidence="2">
    <location>
        <begin position="274"/>
        <end position="288"/>
    </location>
</feature>
<dbReference type="InterPro" id="IPR001173">
    <property type="entry name" value="Glyco_trans_2-like"/>
</dbReference>
<keyword evidence="5" id="KW-1185">Reference proteome</keyword>